<protein>
    <submittedName>
        <fullName evidence="2">Uncharacterized protein</fullName>
    </submittedName>
</protein>
<name>A0A2N5SVS1_9BASI</name>
<proteinExistence type="predicted"/>
<evidence type="ECO:0000313" key="3">
    <source>
        <dbReference type="Proteomes" id="UP000235392"/>
    </source>
</evidence>
<evidence type="ECO:0000256" key="1">
    <source>
        <dbReference type="SAM" id="MobiDB-lite"/>
    </source>
</evidence>
<dbReference type="EMBL" id="PGCI01000753">
    <property type="protein sequence ID" value="PLW17331.1"/>
    <property type="molecule type" value="Genomic_DNA"/>
</dbReference>
<organism evidence="2 3">
    <name type="scientific">Puccinia coronata f. sp. avenae</name>
    <dbReference type="NCBI Taxonomy" id="200324"/>
    <lineage>
        <taxon>Eukaryota</taxon>
        <taxon>Fungi</taxon>
        <taxon>Dikarya</taxon>
        <taxon>Basidiomycota</taxon>
        <taxon>Pucciniomycotina</taxon>
        <taxon>Pucciniomycetes</taxon>
        <taxon>Pucciniales</taxon>
        <taxon>Pucciniaceae</taxon>
        <taxon>Puccinia</taxon>
    </lineage>
</organism>
<comment type="caution">
    <text evidence="2">The sequence shown here is derived from an EMBL/GenBank/DDBJ whole genome shotgun (WGS) entry which is preliminary data.</text>
</comment>
<feature type="region of interest" description="Disordered" evidence="1">
    <location>
        <begin position="139"/>
        <end position="159"/>
    </location>
</feature>
<accession>A0A2N5SVS1</accession>
<feature type="region of interest" description="Disordered" evidence="1">
    <location>
        <begin position="1"/>
        <end position="57"/>
    </location>
</feature>
<dbReference type="AlphaFoldDB" id="A0A2N5SVS1"/>
<feature type="compositionally biased region" description="Polar residues" evidence="1">
    <location>
        <begin position="46"/>
        <end position="57"/>
    </location>
</feature>
<evidence type="ECO:0000313" key="2">
    <source>
        <dbReference type="EMBL" id="PLW17331.1"/>
    </source>
</evidence>
<sequence>MAKKRPNTSNNLSQTTSKKQKQAKPSTQVQSSESDPIAIDMDEDNNSNNKTTKQPQNLKRSWVWNHFEEDGGETICHVIVKPGRICGTRLRRDKSRSTKNLHTVPPVNTSFRYLRKWHVATWQFQQQVQHPSVFSQKVVGSYPGSEHPSNPKASSSSSV</sequence>
<dbReference type="Proteomes" id="UP000235392">
    <property type="component" value="Unassembled WGS sequence"/>
</dbReference>
<reference evidence="2 3" key="1">
    <citation type="submission" date="2017-11" db="EMBL/GenBank/DDBJ databases">
        <title>De novo assembly and phasing of dikaryotic genomes from two isolates of Puccinia coronata f. sp. avenae, the causal agent of oat crown rust.</title>
        <authorList>
            <person name="Miller M.E."/>
            <person name="Zhang Y."/>
            <person name="Omidvar V."/>
            <person name="Sperschneider J."/>
            <person name="Schwessinger B."/>
            <person name="Raley C."/>
            <person name="Palmer J.M."/>
            <person name="Garnica D."/>
            <person name="Upadhyaya N."/>
            <person name="Rathjen J."/>
            <person name="Taylor J.M."/>
            <person name="Park R.F."/>
            <person name="Dodds P.N."/>
            <person name="Hirsch C.D."/>
            <person name="Kianian S.F."/>
            <person name="Figueroa M."/>
        </authorList>
    </citation>
    <scope>NUCLEOTIDE SEQUENCE [LARGE SCALE GENOMIC DNA]</scope>
    <source>
        <strain evidence="2">12SD80</strain>
    </source>
</reference>
<gene>
    <name evidence="2" type="ORF">PCASD_18488</name>
</gene>
<feature type="compositionally biased region" description="Low complexity" evidence="1">
    <location>
        <begin position="13"/>
        <end position="28"/>
    </location>
</feature>